<proteinExistence type="predicted"/>
<name>A0AAJ1WJ37_9BACI</name>
<comment type="caution">
    <text evidence="2">The sequence shown here is derived from an EMBL/GenBank/DDBJ whole genome shotgun (WGS) entry which is preliminary data.</text>
</comment>
<gene>
    <name evidence="2" type="ORF">J2S13_001392</name>
</gene>
<keyword evidence="1" id="KW-0812">Transmembrane</keyword>
<dbReference type="RefSeq" id="WP_307256991.1">
    <property type="nucleotide sequence ID" value="NZ_JAUSUC010000013.1"/>
</dbReference>
<keyword evidence="1" id="KW-1133">Transmembrane helix</keyword>
<feature type="transmembrane region" description="Helical" evidence="1">
    <location>
        <begin position="37"/>
        <end position="55"/>
    </location>
</feature>
<evidence type="ECO:0000313" key="2">
    <source>
        <dbReference type="EMBL" id="MDQ0214993.1"/>
    </source>
</evidence>
<reference evidence="2" key="1">
    <citation type="submission" date="2023-07" db="EMBL/GenBank/DDBJ databases">
        <title>Genomic Encyclopedia of Type Strains, Phase IV (KMG-IV): sequencing the most valuable type-strain genomes for metagenomic binning, comparative biology and taxonomic classification.</title>
        <authorList>
            <person name="Goeker M."/>
        </authorList>
    </citation>
    <scope>NUCLEOTIDE SEQUENCE</scope>
    <source>
        <strain evidence="2">DSM 23947</strain>
    </source>
</reference>
<protein>
    <submittedName>
        <fullName evidence="2">Uncharacterized protein</fullName>
    </submittedName>
</protein>
<dbReference type="EMBL" id="JAUSUC010000013">
    <property type="protein sequence ID" value="MDQ0214993.1"/>
    <property type="molecule type" value="Genomic_DNA"/>
</dbReference>
<dbReference type="AlphaFoldDB" id="A0AAJ1WJ37"/>
<evidence type="ECO:0000256" key="1">
    <source>
        <dbReference type="SAM" id="Phobius"/>
    </source>
</evidence>
<dbReference type="Proteomes" id="UP001237207">
    <property type="component" value="Unassembled WGS sequence"/>
</dbReference>
<evidence type="ECO:0000313" key="3">
    <source>
        <dbReference type="Proteomes" id="UP001237207"/>
    </source>
</evidence>
<keyword evidence="3" id="KW-1185">Reference proteome</keyword>
<accession>A0AAJ1WJ37</accession>
<organism evidence="2 3">
    <name type="scientific">Oikeobacillus pervagus</name>
    <dbReference type="NCBI Taxonomy" id="1325931"/>
    <lineage>
        <taxon>Bacteria</taxon>
        <taxon>Bacillati</taxon>
        <taxon>Bacillota</taxon>
        <taxon>Bacilli</taxon>
        <taxon>Bacillales</taxon>
        <taxon>Bacillaceae</taxon>
        <taxon>Oikeobacillus</taxon>
    </lineage>
</organism>
<sequence length="82" mass="9125">MRQKYILILLLAGLLLYYAVPRLNIYASGIEGLFSVVWLVFAIIVIAGNLSASLYSPTRVEKLSTSLSTPKKIKKDSMRSYG</sequence>
<keyword evidence="1" id="KW-0472">Membrane</keyword>